<evidence type="ECO:0000313" key="5">
    <source>
        <dbReference type="Proteomes" id="UP000826271"/>
    </source>
</evidence>
<feature type="compositionally biased region" description="Polar residues" evidence="1">
    <location>
        <begin position="247"/>
        <end position="270"/>
    </location>
</feature>
<evidence type="ECO:0008006" key="6">
    <source>
        <dbReference type="Google" id="ProtNLM"/>
    </source>
</evidence>
<dbReference type="GO" id="GO:0003676">
    <property type="term" value="F:nucleic acid binding"/>
    <property type="evidence" value="ECO:0007669"/>
    <property type="project" value="InterPro"/>
</dbReference>
<dbReference type="PANTHER" id="PTHR47481">
    <property type="match status" value="1"/>
</dbReference>
<dbReference type="EMBL" id="WHWC01000006">
    <property type="protein sequence ID" value="KAG8381267.1"/>
    <property type="molecule type" value="Genomic_DNA"/>
</dbReference>
<feature type="region of interest" description="Disordered" evidence="1">
    <location>
        <begin position="639"/>
        <end position="709"/>
    </location>
</feature>
<feature type="compositionally biased region" description="Low complexity" evidence="1">
    <location>
        <begin position="643"/>
        <end position="663"/>
    </location>
</feature>
<evidence type="ECO:0000313" key="4">
    <source>
        <dbReference type="EMBL" id="KAG8381267.1"/>
    </source>
</evidence>
<sequence length="822" mass="92006">MASSADNQIFFFNAPSYLPTKLTPSNFSVWRTQLHSALIGHDLLGHIDGSRPQPTTEIPDPKDNTKSIPNPDFVLWYRQDQLILNAILGSCVAEIQSHISTVCSSKEAWNRLSILFANKSRSRIMSLKEKLHDNPRGNRSIAEYMQDVRATADALAIVDTRVAEDDLIMYALKGVGDEFHHVAAAVRVRDTPITFDELFDKLEDFERRLKSSETINPSLTIATANSATRHSTHNRSYIRSNNNNRSPWNTSTRNQPTSHNRSTWNFSRPNTNRAHNSSASYCNFCDIPGHSTSECRKLARFLKNNNVQPHMSQPMVNLTSLNQPNSQQWLFDSGASHHVTGDVNNLQQFSYYGGPDEINISDGTGLQISHIGNSTLVHQNNSFALDNILCAPSIKNNLISVSKFCQSNNVSLEFFPLHFVVKDLRTGAPMLRGENINDVYCIPSSINPRVNHTTKSQLMEWHQRLGHPAIPIIRAIFRSSNLQSFSLSPSNFQCNSCDSNKSHKLPFAENSLHSTKPLELIYSDVWGPTNLSIDGFQYYLLFVDHFSKYVWLYPMKKKSEVSILFPQFKLLVENSSNFLLLRFTPIMEDATNRHLMTSPLALDSSHVDPTISASPPHISPQPYPPTYLHPIPILNPPVPSSMPTPVTSPAMSPPVSIQPSTSDTDSHPSPPPIFSTPPISPTPQSSITSPPQPLLHTLRPHHARKPNPKYFNPKFVNHITAHPMPSSIEPKNFSEAMKDEKWRAAMFSLKDLGMLHQFLGVEVIHTPTGLFLSQHRHIADLLETFSMAGAKEIGVSDGASILRGRVKHISEDHAINHTKSAK</sequence>
<dbReference type="InterPro" id="IPR012337">
    <property type="entry name" value="RNaseH-like_sf"/>
</dbReference>
<feature type="domain" description="Retrovirus-related Pol polyprotein from transposon TNT 1-94-like beta-barrel" evidence="3">
    <location>
        <begin position="329"/>
        <end position="406"/>
    </location>
</feature>
<feature type="compositionally biased region" description="Basic residues" evidence="1">
    <location>
        <begin position="698"/>
        <end position="707"/>
    </location>
</feature>
<organism evidence="4 5">
    <name type="scientific">Buddleja alternifolia</name>
    <dbReference type="NCBI Taxonomy" id="168488"/>
    <lineage>
        <taxon>Eukaryota</taxon>
        <taxon>Viridiplantae</taxon>
        <taxon>Streptophyta</taxon>
        <taxon>Embryophyta</taxon>
        <taxon>Tracheophyta</taxon>
        <taxon>Spermatophyta</taxon>
        <taxon>Magnoliopsida</taxon>
        <taxon>eudicotyledons</taxon>
        <taxon>Gunneridae</taxon>
        <taxon>Pentapetalae</taxon>
        <taxon>asterids</taxon>
        <taxon>lamiids</taxon>
        <taxon>Lamiales</taxon>
        <taxon>Scrophulariaceae</taxon>
        <taxon>Buddlejeae</taxon>
        <taxon>Buddleja</taxon>
    </lineage>
</organism>
<reference evidence="4" key="1">
    <citation type="submission" date="2019-10" db="EMBL/GenBank/DDBJ databases">
        <authorList>
            <person name="Zhang R."/>
            <person name="Pan Y."/>
            <person name="Wang J."/>
            <person name="Ma R."/>
            <person name="Yu S."/>
        </authorList>
    </citation>
    <scope>NUCLEOTIDE SEQUENCE</scope>
    <source>
        <strain evidence="4">LA-IB0</strain>
        <tissue evidence="4">Leaf</tissue>
    </source>
</reference>
<evidence type="ECO:0000259" key="2">
    <source>
        <dbReference type="Pfam" id="PF13976"/>
    </source>
</evidence>
<comment type="caution">
    <text evidence="4">The sequence shown here is derived from an EMBL/GenBank/DDBJ whole genome shotgun (WGS) entry which is preliminary data.</text>
</comment>
<dbReference type="AlphaFoldDB" id="A0AAV6XKX1"/>
<evidence type="ECO:0000259" key="3">
    <source>
        <dbReference type="Pfam" id="PF22936"/>
    </source>
</evidence>
<dbReference type="Gene3D" id="3.30.420.10">
    <property type="entry name" value="Ribonuclease H-like superfamily/Ribonuclease H"/>
    <property type="match status" value="1"/>
</dbReference>
<proteinExistence type="predicted"/>
<dbReference type="Proteomes" id="UP000826271">
    <property type="component" value="Unassembled WGS sequence"/>
</dbReference>
<evidence type="ECO:0000256" key="1">
    <source>
        <dbReference type="SAM" id="MobiDB-lite"/>
    </source>
</evidence>
<dbReference type="InterPro" id="IPR025724">
    <property type="entry name" value="GAG-pre-integrase_dom"/>
</dbReference>
<protein>
    <recommendedName>
        <fullName evidence="6">GAG-pre-integrase domain-containing protein</fullName>
    </recommendedName>
</protein>
<feature type="compositionally biased region" description="Low complexity" evidence="1">
    <location>
        <begin position="234"/>
        <end position="246"/>
    </location>
</feature>
<dbReference type="SUPFAM" id="SSF53098">
    <property type="entry name" value="Ribonuclease H-like"/>
    <property type="match status" value="1"/>
</dbReference>
<feature type="region of interest" description="Disordered" evidence="1">
    <location>
        <begin position="226"/>
        <end position="270"/>
    </location>
</feature>
<feature type="domain" description="GAG-pre-integrase" evidence="2">
    <location>
        <begin position="450"/>
        <end position="501"/>
    </location>
</feature>
<name>A0AAV6XKX1_9LAMI</name>
<gene>
    <name evidence="4" type="ORF">BUALT_Bualt06G0104800</name>
</gene>
<feature type="compositionally biased region" description="Pro residues" evidence="1">
    <location>
        <begin position="668"/>
        <end position="681"/>
    </location>
</feature>
<dbReference type="InterPro" id="IPR036397">
    <property type="entry name" value="RNaseH_sf"/>
</dbReference>
<keyword evidence="5" id="KW-1185">Reference proteome</keyword>
<dbReference type="Pfam" id="PF22936">
    <property type="entry name" value="Pol_BBD"/>
    <property type="match status" value="1"/>
</dbReference>
<accession>A0AAV6XKX1</accession>
<feature type="region of interest" description="Disordered" evidence="1">
    <location>
        <begin position="46"/>
        <end position="66"/>
    </location>
</feature>
<dbReference type="Pfam" id="PF13976">
    <property type="entry name" value="gag_pre-integrs"/>
    <property type="match status" value="1"/>
</dbReference>
<dbReference type="InterPro" id="IPR054722">
    <property type="entry name" value="PolX-like_BBD"/>
</dbReference>
<dbReference type="Pfam" id="PF14223">
    <property type="entry name" value="Retrotran_gag_2"/>
    <property type="match status" value="1"/>
</dbReference>
<dbReference type="PANTHER" id="PTHR47481:SF43">
    <property type="entry name" value="RETROTRANSPOSON COPIA-LIKE N-TERMINAL DOMAIN-CONTAINING PROTEIN"/>
    <property type="match status" value="1"/>
</dbReference>